<proteinExistence type="predicted"/>
<accession>A0ABQ9V505</accession>
<evidence type="ECO:0000313" key="1">
    <source>
        <dbReference type="EMBL" id="KAK2104230.1"/>
    </source>
</evidence>
<evidence type="ECO:0000313" key="2">
    <source>
        <dbReference type="Proteomes" id="UP001266305"/>
    </source>
</evidence>
<organism evidence="1 2">
    <name type="scientific">Saguinus oedipus</name>
    <name type="common">Cotton-top tamarin</name>
    <name type="synonym">Oedipomidas oedipus</name>
    <dbReference type="NCBI Taxonomy" id="9490"/>
    <lineage>
        <taxon>Eukaryota</taxon>
        <taxon>Metazoa</taxon>
        <taxon>Chordata</taxon>
        <taxon>Craniata</taxon>
        <taxon>Vertebrata</taxon>
        <taxon>Euteleostomi</taxon>
        <taxon>Mammalia</taxon>
        <taxon>Eutheria</taxon>
        <taxon>Euarchontoglires</taxon>
        <taxon>Primates</taxon>
        <taxon>Haplorrhini</taxon>
        <taxon>Platyrrhini</taxon>
        <taxon>Cebidae</taxon>
        <taxon>Callitrichinae</taxon>
        <taxon>Saguinus</taxon>
    </lineage>
</organism>
<keyword evidence="2" id="KW-1185">Reference proteome</keyword>
<dbReference type="Proteomes" id="UP001266305">
    <property type="component" value="Unassembled WGS sequence"/>
</dbReference>
<name>A0ABQ9V505_SAGOE</name>
<protein>
    <submittedName>
        <fullName evidence="1">Uncharacterized protein</fullName>
    </submittedName>
</protein>
<reference evidence="1 2" key="1">
    <citation type="submission" date="2023-05" db="EMBL/GenBank/DDBJ databases">
        <title>B98-5 Cell Line De Novo Hybrid Assembly: An Optical Mapping Approach.</title>
        <authorList>
            <person name="Kananen K."/>
            <person name="Auerbach J.A."/>
            <person name="Kautto E."/>
            <person name="Blachly J.S."/>
        </authorList>
    </citation>
    <scope>NUCLEOTIDE SEQUENCE [LARGE SCALE GENOMIC DNA]</scope>
    <source>
        <strain evidence="1">B95-8</strain>
        <tissue evidence="1">Cell line</tissue>
    </source>
</reference>
<sequence length="163" mass="17923">MCVWVADCTARDNFSLLRTDTVAYMGAAGESKSRLGQGVEEGFLPSLKKSLPRAKLPVLVQRVLRLLFCPFPNNLVSLLLVVCSSFCAPHRQRPLPSSVASVSKYWGLLILAGPCRPLGGKPYQSRNAYWHKTFLEPPLIDVSKTMSCSAKPKLLLLSFVTAD</sequence>
<dbReference type="EMBL" id="JASSZA010000008">
    <property type="protein sequence ID" value="KAK2104230.1"/>
    <property type="molecule type" value="Genomic_DNA"/>
</dbReference>
<comment type="caution">
    <text evidence="1">The sequence shown here is derived from an EMBL/GenBank/DDBJ whole genome shotgun (WGS) entry which is preliminary data.</text>
</comment>
<gene>
    <name evidence="1" type="ORF">P7K49_018086</name>
</gene>